<reference evidence="1 2" key="1">
    <citation type="submission" date="2017-07" db="EMBL/GenBank/DDBJ databases">
        <title>Draft whole genome sequences of clinical Proprionibacteriaceae strains.</title>
        <authorList>
            <person name="Bernier A.-M."/>
            <person name="Bernard K."/>
            <person name="Domingo M.-C."/>
        </authorList>
    </citation>
    <scope>NUCLEOTIDE SEQUENCE [LARGE SCALE GENOMIC DNA]</scope>
    <source>
        <strain evidence="1 2">NML 150081</strain>
    </source>
</reference>
<comment type="caution">
    <text evidence="1">The sequence shown here is derived from an EMBL/GenBank/DDBJ whole genome shotgun (WGS) entry which is preliminary data.</text>
</comment>
<dbReference type="AlphaFoldDB" id="A0A255EI66"/>
<gene>
    <name evidence="1" type="ORF">CGZ91_07115</name>
</gene>
<protein>
    <submittedName>
        <fullName evidence="1">Uncharacterized protein</fullName>
    </submittedName>
</protein>
<dbReference type="EMBL" id="NMVJ01000006">
    <property type="protein sequence ID" value="OYN91216.1"/>
    <property type="molecule type" value="Genomic_DNA"/>
</dbReference>
<evidence type="ECO:0000313" key="1">
    <source>
        <dbReference type="EMBL" id="OYN91216.1"/>
    </source>
</evidence>
<accession>A0A255EI66</accession>
<evidence type="ECO:0000313" key="2">
    <source>
        <dbReference type="Proteomes" id="UP000216300"/>
    </source>
</evidence>
<keyword evidence="2" id="KW-1185">Reference proteome</keyword>
<dbReference type="Proteomes" id="UP000216300">
    <property type="component" value="Unassembled WGS sequence"/>
</dbReference>
<organism evidence="1 2">
    <name type="scientific">Parenemella sanctibonifatiensis</name>
    <dbReference type="NCBI Taxonomy" id="2016505"/>
    <lineage>
        <taxon>Bacteria</taxon>
        <taxon>Bacillati</taxon>
        <taxon>Actinomycetota</taxon>
        <taxon>Actinomycetes</taxon>
        <taxon>Propionibacteriales</taxon>
        <taxon>Propionibacteriaceae</taxon>
        <taxon>Parenemella</taxon>
    </lineage>
</organism>
<name>A0A255EI66_9ACTN</name>
<dbReference type="OrthoDB" id="2038281at2"/>
<proteinExistence type="predicted"/>
<dbReference type="Gene3D" id="1.25.40.20">
    <property type="entry name" value="Ankyrin repeat-containing domain"/>
    <property type="match status" value="1"/>
</dbReference>
<dbReference type="InterPro" id="IPR036770">
    <property type="entry name" value="Ankyrin_rpt-contain_sf"/>
</dbReference>
<dbReference type="RefSeq" id="WP_094453752.1">
    <property type="nucleotide sequence ID" value="NZ_NMVJ01000006.1"/>
</dbReference>
<sequence length="191" mass="20558">MSEKVRPLASAARYGTVEEVRERLAVDGVNDPSDTGLPPIVAVLSNTDTELRVAIIDELLAAGADASATTTPEGGNVLHGLLGSRQADATEKAELLPRLIDAGADINLRDGRGWRPLAVMVKLRVQDADLGPLYDVVFGLDGLNLTEPANEWDESVLDHARKLRHRAALVERIEAYLTARGIDLPPKQGKK</sequence>
<dbReference type="SUPFAM" id="SSF48403">
    <property type="entry name" value="Ankyrin repeat"/>
    <property type="match status" value="1"/>
</dbReference>